<reference evidence="6 7" key="1">
    <citation type="submission" date="2019-06" db="EMBL/GenBank/DDBJ databases">
        <title>Genome organization and adaptive potential of archetypical organophosphate degarding Sphingobium fuliginis ATCC 27551.</title>
        <authorList>
            <person name="Sarwar A."/>
            <person name="Parthasarathy S."/>
            <person name="Singh C."/>
            <person name="Siddavattam D."/>
        </authorList>
    </citation>
    <scope>NUCLEOTIDE SEQUENCE [LARGE SCALE GENOMIC DNA]</scope>
    <source>
        <strain evidence="6 7">ATCC 27551</strain>
    </source>
</reference>
<dbReference type="InterPro" id="IPR050808">
    <property type="entry name" value="Phage_Integrase"/>
</dbReference>
<evidence type="ECO:0000313" key="7">
    <source>
        <dbReference type="Proteomes" id="UP000311469"/>
    </source>
</evidence>
<organism evidence="6 7">
    <name type="scientific">Sphingobium fuliginis ATCC 27551</name>
    <dbReference type="NCBI Taxonomy" id="1208342"/>
    <lineage>
        <taxon>Bacteria</taxon>
        <taxon>Pseudomonadati</taxon>
        <taxon>Pseudomonadota</taxon>
        <taxon>Alphaproteobacteria</taxon>
        <taxon>Sphingomonadales</taxon>
        <taxon>Sphingomonadaceae</taxon>
        <taxon>Sphingobium</taxon>
    </lineage>
</organism>
<sequence>MTLSINDLKNAKPASETYKLIDSNGLSLQVSTTGTKTWHYRYRHKGKQKILTLGRYPEVGLAAARLARDQARLVVAAGKDPSWERKRKRQEDLRGASATFRKLGEEWFIEHAPLWSAANASRVRHRFERDVYPAFGQIPISEIDATDVLKVLQKIESRGSIETAKRVRGYIRAVFAKAKGQGFVPTTMLLELDELRDALKPAPRGRRQPALTKVPELLDLQLCVDKCTSNLLVKLASRLLALTVVRTGVLRTAIWTEFEGIDCQTARKRDPVSALKRDPLSGIERRVVGSALRCARRRSGVARPEARTAQVGFEDGVRVATNCGF</sequence>
<gene>
    <name evidence="6" type="ORF">FIL70_23130</name>
</gene>
<dbReference type="Gene3D" id="3.30.160.390">
    <property type="entry name" value="Integrase, DNA-binding domain"/>
    <property type="match status" value="1"/>
</dbReference>
<dbReference type="InterPro" id="IPR011010">
    <property type="entry name" value="DNA_brk_join_enz"/>
</dbReference>
<dbReference type="GO" id="GO:0015074">
    <property type="term" value="P:DNA integration"/>
    <property type="evidence" value="ECO:0007669"/>
    <property type="project" value="UniProtKB-KW"/>
</dbReference>
<dbReference type="InterPro" id="IPR025166">
    <property type="entry name" value="Integrase_DNA_bind_dom"/>
</dbReference>
<dbReference type="Gene3D" id="1.10.150.130">
    <property type="match status" value="1"/>
</dbReference>
<keyword evidence="3 4" id="KW-0238">DNA-binding</keyword>
<feature type="domain" description="Core-binding (CB)" evidence="5">
    <location>
        <begin position="98"/>
        <end position="179"/>
    </location>
</feature>
<name>A0A5B8CMY3_SPHSA</name>
<dbReference type="InterPro" id="IPR038488">
    <property type="entry name" value="Integrase_DNA-bd_sf"/>
</dbReference>
<dbReference type="InterPro" id="IPR053876">
    <property type="entry name" value="Phage_int_M"/>
</dbReference>
<evidence type="ECO:0000256" key="2">
    <source>
        <dbReference type="ARBA" id="ARBA00022908"/>
    </source>
</evidence>
<dbReference type="PROSITE" id="PS51900">
    <property type="entry name" value="CB"/>
    <property type="match status" value="1"/>
</dbReference>
<evidence type="ECO:0000313" key="6">
    <source>
        <dbReference type="EMBL" id="QDC40014.1"/>
    </source>
</evidence>
<dbReference type="PANTHER" id="PTHR30629">
    <property type="entry name" value="PROPHAGE INTEGRASE"/>
    <property type="match status" value="1"/>
</dbReference>
<protein>
    <submittedName>
        <fullName evidence="6">DUF4102 domain-containing protein</fullName>
    </submittedName>
</protein>
<dbReference type="KEGG" id="sufl:FIL70_23130"/>
<dbReference type="InterPro" id="IPR044068">
    <property type="entry name" value="CB"/>
</dbReference>
<evidence type="ECO:0000256" key="1">
    <source>
        <dbReference type="ARBA" id="ARBA00008857"/>
    </source>
</evidence>
<dbReference type="EMBL" id="CP041017">
    <property type="protein sequence ID" value="QDC40014.1"/>
    <property type="molecule type" value="Genomic_DNA"/>
</dbReference>
<dbReference type="GO" id="GO:0003677">
    <property type="term" value="F:DNA binding"/>
    <property type="evidence" value="ECO:0007669"/>
    <property type="project" value="UniProtKB-UniRule"/>
</dbReference>
<dbReference type="RefSeq" id="WP_140043432.1">
    <property type="nucleotide sequence ID" value="NZ_CP041017.1"/>
</dbReference>
<dbReference type="Proteomes" id="UP000311469">
    <property type="component" value="Chromosome cSF2"/>
</dbReference>
<dbReference type="SUPFAM" id="SSF56349">
    <property type="entry name" value="DNA breaking-rejoining enzymes"/>
    <property type="match status" value="1"/>
</dbReference>
<dbReference type="InterPro" id="IPR010998">
    <property type="entry name" value="Integrase_recombinase_N"/>
</dbReference>
<accession>A0A5B8CMY3</accession>
<comment type="similarity">
    <text evidence="1">Belongs to the 'phage' integrase family.</text>
</comment>
<evidence type="ECO:0000259" key="5">
    <source>
        <dbReference type="PROSITE" id="PS51900"/>
    </source>
</evidence>
<dbReference type="Pfam" id="PF22022">
    <property type="entry name" value="Phage_int_M"/>
    <property type="match status" value="1"/>
</dbReference>
<keyword evidence="2" id="KW-0229">DNA integration</keyword>
<dbReference type="PANTHER" id="PTHR30629:SF2">
    <property type="entry name" value="PROPHAGE INTEGRASE INTS-RELATED"/>
    <property type="match status" value="1"/>
</dbReference>
<dbReference type="AlphaFoldDB" id="A0A5B8CMY3"/>
<evidence type="ECO:0000256" key="3">
    <source>
        <dbReference type="ARBA" id="ARBA00023125"/>
    </source>
</evidence>
<evidence type="ECO:0000256" key="4">
    <source>
        <dbReference type="PROSITE-ProRule" id="PRU01248"/>
    </source>
</evidence>
<proteinExistence type="inferred from homology"/>
<dbReference type="Pfam" id="PF13356">
    <property type="entry name" value="Arm-DNA-bind_3"/>
    <property type="match status" value="1"/>
</dbReference>